<dbReference type="FunFam" id="3.30.565.10:FF:000006">
    <property type="entry name" value="Sensor histidine kinase WalK"/>
    <property type="match status" value="1"/>
</dbReference>
<dbReference type="Proteomes" id="UP000249134">
    <property type="component" value="Chromosome 1"/>
</dbReference>
<dbReference type="EMBL" id="LS483476">
    <property type="protein sequence ID" value="SQI53044.1"/>
    <property type="molecule type" value="Genomic_DNA"/>
</dbReference>
<dbReference type="GO" id="GO:0030295">
    <property type="term" value="F:protein kinase activator activity"/>
    <property type="evidence" value="ECO:0007669"/>
    <property type="project" value="TreeGrafter"/>
</dbReference>
<keyword evidence="10" id="KW-0812">Transmembrane</keyword>
<dbReference type="InterPro" id="IPR003594">
    <property type="entry name" value="HATPase_dom"/>
</dbReference>
<dbReference type="InterPro" id="IPR005467">
    <property type="entry name" value="His_kinase_dom"/>
</dbReference>
<evidence type="ECO:0000256" key="7">
    <source>
        <dbReference type="ARBA" id="ARBA00022777"/>
    </source>
</evidence>
<dbReference type="GO" id="GO:0005886">
    <property type="term" value="C:plasma membrane"/>
    <property type="evidence" value="ECO:0007669"/>
    <property type="project" value="UniProtKB-SubCell"/>
</dbReference>
<dbReference type="CDD" id="cd00082">
    <property type="entry name" value="HisKA"/>
    <property type="match status" value="1"/>
</dbReference>
<evidence type="ECO:0000256" key="6">
    <source>
        <dbReference type="ARBA" id="ARBA00022741"/>
    </source>
</evidence>
<dbReference type="GO" id="GO:0000156">
    <property type="term" value="F:phosphorelay response regulator activity"/>
    <property type="evidence" value="ECO:0007669"/>
    <property type="project" value="TreeGrafter"/>
</dbReference>
<dbReference type="RefSeq" id="WP_066142559.1">
    <property type="nucleotide sequence ID" value="NZ_JARSRL010000009.1"/>
</dbReference>
<keyword evidence="9" id="KW-0902">Two-component regulatory system</keyword>
<dbReference type="GO" id="GO:0005524">
    <property type="term" value="F:ATP binding"/>
    <property type="evidence" value="ECO:0007669"/>
    <property type="project" value="UniProtKB-KW"/>
</dbReference>
<dbReference type="PANTHER" id="PTHR42878:SF12">
    <property type="entry name" value="SENSOR HISTIDINE KINASE YCBM"/>
    <property type="match status" value="1"/>
</dbReference>
<feature type="domain" description="Histidine kinase" evidence="11">
    <location>
        <begin position="354"/>
        <end position="573"/>
    </location>
</feature>
<dbReference type="SUPFAM" id="SSF55874">
    <property type="entry name" value="ATPase domain of HSP90 chaperone/DNA topoisomerase II/histidine kinase"/>
    <property type="match status" value="1"/>
</dbReference>
<dbReference type="InterPro" id="IPR050351">
    <property type="entry name" value="BphY/WalK/GraS-like"/>
</dbReference>
<dbReference type="Pfam" id="PF02518">
    <property type="entry name" value="HATPase_c"/>
    <property type="match status" value="1"/>
</dbReference>
<dbReference type="GO" id="GO:0000155">
    <property type="term" value="F:phosphorelay sensor kinase activity"/>
    <property type="evidence" value="ECO:0007669"/>
    <property type="project" value="InterPro"/>
</dbReference>
<comment type="subcellular location">
    <subcellularLocation>
        <location evidence="2">Cell membrane</location>
        <topology evidence="2">Multi-pass membrane protein</topology>
    </subcellularLocation>
</comment>
<protein>
    <recommendedName>
        <fullName evidence="3">histidine kinase</fullName>
        <ecNumber evidence="3">2.7.13.3</ecNumber>
    </recommendedName>
</protein>
<feature type="transmembrane region" description="Helical" evidence="10">
    <location>
        <begin position="7"/>
        <end position="33"/>
    </location>
</feature>
<organism evidence="12 13">
    <name type="scientific">Lederbergia lenta</name>
    <name type="common">Bacillus lentus</name>
    <dbReference type="NCBI Taxonomy" id="1467"/>
    <lineage>
        <taxon>Bacteria</taxon>
        <taxon>Bacillati</taxon>
        <taxon>Bacillota</taxon>
        <taxon>Bacilli</taxon>
        <taxon>Bacillales</taxon>
        <taxon>Bacillaceae</taxon>
        <taxon>Lederbergia</taxon>
    </lineage>
</organism>
<evidence type="ECO:0000256" key="3">
    <source>
        <dbReference type="ARBA" id="ARBA00012438"/>
    </source>
</evidence>
<dbReference type="SUPFAM" id="SSF47384">
    <property type="entry name" value="Homodimeric domain of signal transducing histidine kinase"/>
    <property type="match status" value="1"/>
</dbReference>
<evidence type="ECO:0000256" key="10">
    <source>
        <dbReference type="SAM" id="Phobius"/>
    </source>
</evidence>
<dbReference type="Gene3D" id="3.30.565.10">
    <property type="entry name" value="Histidine kinase-like ATPase, C-terminal domain"/>
    <property type="match status" value="1"/>
</dbReference>
<evidence type="ECO:0000256" key="2">
    <source>
        <dbReference type="ARBA" id="ARBA00004651"/>
    </source>
</evidence>
<keyword evidence="10" id="KW-0472">Membrane</keyword>
<evidence type="ECO:0000313" key="12">
    <source>
        <dbReference type="EMBL" id="SQI53044.1"/>
    </source>
</evidence>
<dbReference type="InterPro" id="IPR036890">
    <property type="entry name" value="HATPase_C_sf"/>
</dbReference>
<dbReference type="InterPro" id="IPR004358">
    <property type="entry name" value="Sig_transdc_His_kin-like_C"/>
</dbReference>
<reference evidence="12 13" key="1">
    <citation type="submission" date="2018-06" db="EMBL/GenBank/DDBJ databases">
        <authorList>
            <consortium name="Pathogen Informatics"/>
            <person name="Doyle S."/>
        </authorList>
    </citation>
    <scope>NUCLEOTIDE SEQUENCE [LARGE SCALE GENOMIC DNA]</scope>
    <source>
        <strain evidence="12 13">NCTC4824</strain>
    </source>
</reference>
<evidence type="ECO:0000256" key="1">
    <source>
        <dbReference type="ARBA" id="ARBA00000085"/>
    </source>
</evidence>
<gene>
    <name evidence="12" type="primary">walK</name>
    <name evidence="12" type="ORF">NCTC4824_00630</name>
</gene>
<dbReference type="PROSITE" id="PS50109">
    <property type="entry name" value="HIS_KIN"/>
    <property type="match status" value="1"/>
</dbReference>
<name>A0A2X4YXG3_LEDLE</name>
<dbReference type="KEGG" id="blen:NCTC4824_00630"/>
<keyword evidence="13" id="KW-1185">Reference proteome</keyword>
<dbReference type="SMART" id="SM00388">
    <property type="entry name" value="HisKA"/>
    <property type="match status" value="1"/>
</dbReference>
<evidence type="ECO:0000256" key="8">
    <source>
        <dbReference type="ARBA" id="ARBA00022840"/>
    </source>
</evidence>
<dbReference type="STRING" id="1348624.GCA_001591545_02582"/>
<evidence type="ECO:0000256" key="9">
    <source>
        <dbReference type="ARBA" id="ARBA00023012"/>
    </source>
</evidence>
<keyword evidence="10" id="KW-1133">Transmembrane helix</keyword>
<dbReference type="EC" id="2.7.13.3" evidence="3"/>
<proteinExistence type="predicted"/>
<dbReference type="Gene3D" id="1.10.287.130">
    <property type="match status" value="1"/>
</dbReference>
<keyword evidence="6" id="KW-0547">Nucleotide-binding</keyword>
<keyword evidence="7 12" id="KW-0418">Kinase</keyword>
<accession>A0A2X4YXG3</accession>
<keyword evidence="8" id="KW-0067">ATP-binding</keyword>
<evidence type="ECO:0000259" key="11">
    <source>
        <dbReference type="PROSITE" id="PS50109"/>
    </source>
</evidence>
<evidence type="ECO:0000313" key="13">
    <source>
        <dbReference type="Proteomes" id="UP000249134"/>
    </source>
</evidence>
<evidence type="ECO:0000256" key="5">
    <source>
        <dbReference type="ARBA" id="ARBA00022679"/>
    </source>
</evidence>
<sequence>MNIHKRFIVQFFIQIVLAFILLSLILMTIWAIIGFSTMDSEVTKDLSKADTLFFTSKVSIKEDEVTFDEKLKKIAKNQNGQLLVLTEKGDVVGSYNTTEQVPKHLDKSDLIPMILETSDEYSYWKLDGEYAQTHFLLFGKRNAGKEILNEMKSKVDWENQQLNLSDVTLRKVKEENGWIQLIDPTGQVIDEYGAKERPNSYSIQDLVTLSRDEHPSTAAYFDQETKQSIVIGTQANSPFNIEEGLNKTISHSLFITFILLFLLLLLGTFWYARKFGVPLIMMMKWINNLGKGVYEQPTDLHQHSVLLNKKGKLKKKYRLYKDFIRTLIQLTETLKKNESERVKMTQTREEWISGISHDLKTPLSSVAGYSQMLESENYSWNEKETREFAKVISEKSSYMMELLEDLTLTYRLRNQALPIAIEKMDLNEFIRRTIIHFINDPANNEMEFIFQPFRETIFAFIDPKWFQRIIDNLVANAIKYNPSGTVITVSISLIEQHLAIIKIEDNGMGMSSETLDKLFQRYYRGTNTSETGSGTGLGMAITKQLVQLHNGSIQVKSTLGKGTTIRIILPINTEQSKE</sequence>
<feature type="transmembrane region" description="Helical" evidence="10">
    <location>
        <begin position="253"/>
        <end position="272"/>
    </location>
</feature>
<dbReference type="SMART" id="SM00387">
    <property type="entry name" value="HATPase_c"/>
    <property type="match status" value="1"/>
</dbReference>
<dbReference type="InterPro" id="IPR036097">
    <property type="entry name" value="HisK_dim/P_sf"/>
</dbReference>
<keyword evidence="5 12" id="KW-0808">Transferase</keyword>
<keyword evidence="4" id="KW-0597">Phosphoprotein</keyword>
<dbReference type="GO" id="GO:0007234">
    <property type="term" value="P:osmosensory signaling via phosphorelay pathway"/>
    <property type="evidence" value="ECO:0007669"/>
    <property type="project" value="TreeGrafter"/>
</dbReference>
<comment type="catalytic activity">
    <reaction evidence="1">
        <text>ATP + protein L-histidine = ADP + protein N-phospho-L-histidine.</text>
        <dbReference type="EC" id="2.7.13.3"/>
    </reaction>
</comment>
<dbReference type="PRINTS" id="PR00344">
    <property type="entry name" value="BCTRLSENSOR"/>
</dbReference>
<evidence type="ECO:0000256" key="4">
    <source>
        <dbReference type="ARBA" id="ARBA00022553"/>
    </source>
</evidence>
<dbReference type="PANTHER" id="PTHR42878">
    <property type="entry name" value="TWO-COMPONENT HISTIDINE KINASE"/>
    <property type="match status" value="1"/>
</dbReference>
<dbReference type="InterPro" id="IPR003661">
    <property type="entry name" value="HisK_dim/P_dom"/>
</dbReference>
<dbReference type="AlphaFoldDB" id="A0A2X4YXG3"/>
<dbReference type="Pfam" id="PF00512">
    <property type="entry name" value="HisKA"/>
    <property type="match status" value="1"/>
</dbReference>